<dbReference type="InterPro" id="IPR039883">
    <property type="entry name" value="Fcf2/DNTTIP2"/>
</dbReference>
<sequence length="246" mass="28431">MPKIFELSDLSSSESSDDERETDQEPQMISFRCYTASLPSDDMGDLFAIDTSLVEEEDEALQQGQLAGASTQKEEAMEVEEDKVDPAVAAALEKSVMHKGFEKALGEGCSIKSKNQLKRERRAEREKCTGTNWFDMPATELTEENKRDLEVLQMRSQLDPLAQYRKADREVLPKFFQIGKVIEHKADFYSSRLTKKQRKRTIVEELLADSEFQAKNRKRFDKVKTKEMHIRRQTSKKLKQAKRTRK</sequence>
<dbReference type="STRING" id="34508.A0A4U5MTQ2"/>
<reference evidence="5 6" key="1">
    <citation type="journal article" date="2015" name="Genome Biol.">
        <title>Comparative genomics of Steinernema reveals deeply conserved gene regulatory networks.</title>
        <authorList>
            <person name="Dillman A.R."/>
            <person name="Macchietto M."/>
            <person name="Porter C.F."/>
            <person name="Rogers A."/>
            <person name="Williams B."/>
            <person name="Antoshechkin I."/>
            <person name="Lee M.M."/>
            <person name="Goodwin Z."/>
            <person name="Lu X."/>
            <person name="Lewis E.E."/>
            <person name="Goodrich-Blair H."/>
            <person name="Stock S.P."/>
            <person name="Adams B.J."/>
            <person name="Sternberg P.W."/>
            <person name="Mortazavi A."/>
        </authorList>
    </citation>
    <scope>NUCLEOTIDE SEQUENCE [LARGE SCALE GENOMIC DNA]</scope>
    <source>
        <strain evidence="5 6">ALL</strain>
    </source>
</reference>
<dbReference type="GO" id="GO:0005730">
    <property type="term" value="C:nucleolus"/>
    <property type="evidence" value="ECO:0007669"/>
    <property type="project" value="UniProtKB-SubCell"/>
</dbReference>
<feature type="domain" description="Fcf2 pre-rRNA processing C-terminal" evidence="4">
    <location>
        <begin position="126"/>
        <end position="219"/>
    </location>
</feature>
<dbReference type="Pfam" id="PF08698">
    <property type="entry name" value="Fcf2"/>
    <property type="match status" value="1"/>
</dbReference>
<evidence type="ECO:0000313" key="5">
    <source>
        <dbReference type="EMBL" id="TKR73120.1"/>
    </source>
</evidence>
<feature type="compositionally biased region" description="Acidic residues" evidence="3">
    <location>
        <begin position="15"/>
        <end position="24"/>
    </location>
</feature>
<dbReference type="PANTHER" id="PTHR21686:SF12">
    <property type="entry name" value="DEOXYNUCLEOTIDYLTRANSFERASE TERMINAL-INTERACTING PROTEIN 2"/>
    <property type="match status" value="1"/>
</dbReference>
<proteinExistence type="predicted"/>
<reference evidence="5 6" key="2">
    <citation type="journal article" date="2019" name="G3 (Bethesda)">
        <title>Hybrid Assembly of the Genome of the Entomopathogenic Nematode Steinernema carpocapsae Identifies the X-Chromosome.</title>
        <authorList>
            <person name="Serra L."/>
            <person name="Macchietto M."/>
            <person name="Macias-Munoz A."/>
            <person name="McGill C.J."/>
            <person name="Rodriguez I.M."/>
            <person name="Rodriguez B."/>
            <person name="Murad R."/>
            <person name="Mortazavi A."/>
        </authorList>
    </citation>
    <scope>NUCLEOTIDE SEQUENCE [LARGE SCALE GENOMIC DNA]</scope>
    <source>
        <strain evidence="5 6">ALL</strain>
    </source>
</reference>
<accession>A0A4U5MTQ2</accession>
<dbReference type="GO" id="GO:0006396">
    <property type="term" value="P:RNA processing"/>
    <property type="evidence" value="ECO:0007669"/>
    <property type="project" value="TreeGrafter"/>
</dbReference>
<keyword evidence="6" id="KW-1185">Reference proteome</keyword>
<dbReference type="Proteomes" id="UP000298663">
    <property type="component" value="Unassembled WGS sequence"/>
</dbReference>
<evidence type="ECO:0000256" key="3">
    <source>
        <dbReference type="SAM" id="MobiDB-lite"/>
    </source>
</evidence>
<feature type="region of interest" description="Disordered" evidence="3">
    <location>
        <begin position="1"/>
        <end position="29"/>
    </location>
</feature>
<keyword evidence="2" id="KW-0539">Nucleus</keyword>
<dbReference type="GO" id="GO:0003723">
    <property type="term" value="F:RNA binding"/>
    <property type="evidence" value="ECO:0007669"/>
    <property type="project" value="TreeGrafter"/>
</dbReference>
<dbReference type="InterPro" id="IPR014810">
    <property type="entry name" value="Fcf2_C"/>
</dbReference>
<evidence type="ECO:0000256" key="2">
    <source>
        <dbReference type="ARBA" id="ARBA00023242"/>
    </source>
</evidence>
<dbReference type="OrthoDB" id="427886at2759"/>
<gene>
    <name evidence="5" type="ORF">L596_020469</name>
</gene>
<dbReference type="EMBL" id="AZBU02000006">
    <property type="protein sequence ID" value="TKR73120.1"/>
    <property type="molecule type" value="Genomic_DNA"/>
</dbReference>
<comment type="caution">
    <text evidence="5">The sequence shown here is derived from an EMBL/GenBank/DDBJ whole genome shotgun (WGS) entry which is preliminary data.</text>
</comment>
<dbReference type="PANTHER" id="PTHR21686">
    <property type="entry name" value="DEOXYNUCLEOTIDYLTRANSFERASE TERMINAL-INTERACTING PROTEIN 2"/>
    <property type="match status" value="1"/>
</dbReference>
<feature type="region of interest" description="Disordered" evidence="3">
    <location>
        <begin position="58"/>
        <end position="82"/>
    </location>
</feature>
<protein>
    <recommendedName>
        <fullName evidence="4">Fcf2 pre-rRNA processing C-terminal domain-containing protein</fullName>
    </recommendedName>
</protein>
<feature type="compositionally biased region" description="Polar residues" evidence="3">
    <location>
        <begin position="62"/>
        <end position="71"/>
    </location>
</feature>
<comment type="subcellular location">
    <subcellularLocation>
        <location evidence="1">Nucleus</location>
        <location evidence="1">Nucleolus</location>
    </subcellularLocation>
</comment>
<evidence type="ECO:0000259" key="4">
    <source>
        <dbReference type="Pfam" id="PF08698"/>
    </source>
</evidence>
<feature type="region of interest" description="Disordered" evidence="3">
    <location>
        <begin position="218"/>
        <end position="246"/>
    </location>
</feature>
<feature type="compositionally biased region" description="Basic residues" evidence="3">
    <location>
        <begin position="231"/>
        <end position="246"/>
    </location>
</feature>
<evidence type="ECO:0000313" key="6">
    <source>
        <dbReference type="Proteomes" id="UP000298663"/>
    </source>
</evidence>
<name>A0A4U5MTQ2_STECR</name>
<evidence type="ECO:0000256" key="1">
    <source>
        <dbReference type="ARBA" id="ARBA00004604"/>
    </source>
</evidence>
<organism evidence="5 6">
    <name type="scientific">Steinernema carpocapsae</name>
    <name type="common">Entomopathogenic nematode</name>
    <dbReference type="NCBI Taxonomy" id="34508"/>
    <lineage>
        <taxon>Eukaryota</taxon>
        <taxon>Metazoa</taxon>
        <taxon>Ecdysozoa</taxon>
        <taxon>Nematoda</taxon>
        <taxon>Chromadorea</taxon>
        <taxon>Rhabditida</taxon>
        <taxon>Tylenchina</taxon>
        <taxon>Panagrolaimomorpha</taxon>
        <taxon>Strongyloidoidea</taxon>
        <taxon>Steinernematidae</taxon>
        <taxon>Steinernema</taxon>
    </lineage>
</organism>
<dbReference type="AlphaFoldDB" id="A0A4U5MTQ2"/>